<feature type="compositionally biased region" description="Polar residues" evidence="2">
    <location>
        <begin position="50"/>
        <end position="65"/>
    </location>
</feature>
<dbReference type="SUPFAM" id="SSF46938">
    <property type="entry name" value="CRAL/TRIO N-terminal domain"/>
    <property type="match status" value="1"/>
</dbReference>
<dbReference type="PROSITE" id="PS50191">
    <property type="entry name" value="CRAL_TRIO"/>
    <property type="match status" value="1"/>
</dbReference>
<dbReference type="InterPro" id="IPR036865">
    <property type="entry name" value="CRAL-TRIO_dom_sf"/>
</dbReference>
<reference evidence="4" key="1">
    <citation type="journal article" date="2020" name="Fungal Divers.">
        <title>Resolving the Mortierellaceae phylogeny through synthesis of multi-gene phylogenetics and phylogenomics.</title>
        <authorList>
            <person name="Vandepol N."/>
            <person name="Liber J."/>
            <person name="Desiro A."/>
            <person name="Na H."/>
            <person name="Kennedy M."/>
            <person name="Barry K."/>
            <person name="Grigoriev I.V."/>
            <person name="Miller A.N."/>
            <person name="O'Donnell K."/>
            <person name="Stajich J.E."/>
            <person name="Bonito G."/>
        </authorList>
    </citation>
    <scope>NUCLEOTIDE SEQUENCE</scope>
    <source>
        <strain evidence="4">NRRL 2769</strain>
    </source>
</reference>
<keyword evidence="1" id="KW-0175">Coiled coil</keyword>
<dbReference type="Pfam" id="PF03765">
    <property type="entry name" value="CRAL_TRIO_N"/>
    <property type="match status" value="1"/>
</dbReference>
<organism evidence="4 5">
    <name type="scientific">Entomortierella chlamydospora</name>
    <dbReference type="NCBI Taxonomy" id="101097"/>
    <lineage>
        <taxon>Eukaryota</taxon>
        <taxon>Fungi</taxon>
        <taxon>Fungi incertae sedis</taxon>
        <taxon>Mucoromycota</taxon>
        <taxon>Mortierellomycotina</taxon>
        <taxon>Mortierellomycetes</taxon>
        <taxon>Mortierellales</taxon>
        <taxon>Mortierellaceae</taxon>
        <taxon>Entomortierella</taxon>
    </lineage>
</organism>
<dbReference type="InterPro" id="IPR011074">
    <property type="entry name" value="CRAL/TRIO_N_dom"/>
</dbReference>
<sequence>MGRTPSSPTGGPIHTRRASYGGPIFPTSKGDSPNRRSSSESRPISPTPASPTRLSQSFYQPSIASSPPHPTSPINSHLPGGAASAAAALRRSAAKLKPWLPAKKFTFKYSPAEYQTAFWSFVQCEHPDTVVLRFLRARKWNVEKAMEMLVLALEWRITMGVDEVLQESEDSIEAKCPGFLEQLKSGKVIFRGHDRQGRPLCLLDPSKHHQHAQSQQAVEKLSIYVIEAGRLMIIPPTETISVVFNMSNFSMSNMLLGVCLVHKAPWIFGALWKAISPMIDPIIRAKIKFTHNCHDLEEFIERDQLMRNEGYDGLDETPYEYVPPVPDENKLIQEDSEAKQRALAKRKELELTFERLTEIWQGQKQLSSNAAVMQERDEVGKRMAEVWWAAAPYTRAKSVYHRIDAIKPPAEVSA</sequence>
<dbReference type="Pfam" id="PF00650">
    <property type="entry name" value="CRAL_TRIO"/>
    <property type="match status" value="1"/>
</dbReference>
<evidence type="ECO:0000259" key="3">
    <source>
        <dbReference type="PROSITE" id="PS50191"/>
    </source>
</evidence>
<dbReference type="InterPro" id="IPR001251">
    <property type="entry name" value="CRAL-TRIO_dom"/>
</dbReference>
<name>A0A9P6MLT7_9FUNG</name>
<evidence type="ECO:0000256" key="1">
    <source>
        <dbReference type="SAM" id="Coils"/>
    </source>
</evidence>
<dbReference type="InterPro" id="IPR052432">
    <property type="entry name" value="PITP/CRAL-TRIO"/>
</dbReference>
<evidence type="ECO:0000313" key="4">
    <source>
        <dbReference type="EMBL" id="KAG0007127.1"/>
    </source>
</evidence>
<dbReference type="PANTHER" id="PTHR46590:SF1">
    <property type="entry name" value="PHOSPHATIDYLINOSITOL TRANSFER PROTEIN CSR1"/>
    <property type="match status" value="1"/>
</dbReference>
<dbReference type="EMBL" id="JAAAID010002499">
    <property type="protein sequence ID" value="KAG0007127.1"/>
    <property type="molecule type" value="Genomic_DNA"/>
</dbReference>
<accession>A0A9P6MLT7</accession>
<evidence type="ECO:0000313" key="5">
    <source>
        <dbReference type="Proteomes" id="UP000703661"/>
    </source>
</evidence>
<dbReference type="SUPFAM" id="SSF52087">
    <property type="entry name" value="CRAL/TRIO domain"/>
    <property type="match status" value="1"/>
</dbReference>
<dbReference type="InterPro" id="IPR036273">
    <property type="entry name" value="CRAL/TRIO_N_dom_sf"/>
</dbReference>
<dbReference type="Gene3D" id="3.40.525.10">
    <property type="entry name" value="CRAL-TRIO lipid binding domain"/>
    <property type="match status" value="1"/>
</dbReference>
<feature type="domain" description="CRAL-TRIO" evidence="3">
    <location>
        <begin position="176"/>
        <end position="319"/>
    </location>
</feature>
<dbReference type="PANTHER" id="PTHR46590">
    <property type="entry name" value="PHOSPHATIDYLINOSITOL TRANSFER PROTEIN CSR1-RELATED"/>
    <property type="match status" value="1"/>
</dbReference>
<feature type="region of interest" description="Disordered" evidence="2">
    <location>
        <begin position="1"/>
        <end position="80"/>
    </location>
</feature>
<dbReference type="SMART" id="SM00516">
    <property type="entry name" value="SEC14"/>
    <property type="match status" value="1"/>
</dbReference>
<proteinExistence type="predicted"/>
<feature type="coiled-coil region" evidence="1">
    <location>
        <begin position="332"/>
        <end position="359"/>
    </location>
</feature>
<comment type="caution">
    <text evidence="4">The sequence shown here is derived from an EMBL/GenBank/DDBJ whole genome shotgun (WGS) entry which is preliminary data.</text>
</comment>
<evidence type="ECO:0000256" key="2">
    <source>
        <dbReference type="SAM" id="MobiDB-lite"/>
    </source>
</evidence>
<dbReference type="Proteomes" id="UP000703661">
    <property type="component" value="Unassembled WGS sequence"/>
</dbReference>
<dbReference type="SMART" id="SM01100">
    <property type="entry name" value="CRAL_TRIO_N"/>
    <property type="match status" value="1"/>
</dbReference>
<dbReference type="CDD" id="cd00170">
    <property type="entry name" value="SEC14"/>
    <property type="match status" value="1"/>
</dbReference>
<dbReference type="AlphaFoldDB" id="A0A9P6MLT7"/>
<gene>
    <name evidence="4" type="ORF">BGZ80_005010</name>
</gene>
<protein>
    <recommendedName>
        <fullName evidence="3">CRAL-TRIO domain-containing protein</fullName>
    </recommendedName>
</protein>
<keyword evidence="5" id="KW-1185">Reference proteome</keyword>